<reference evidence="1 2" key="2">
    <citation type="journal article" date="2022" name="Mol. Ecol. Resour.">
        <title>The genomes of chicory, endive, great burdock and yacon provide insights into Asteraceae paleo-polyploidization history and plant inulin production.</title>
        <authorList>
            <person name="Fan W."/>
            <person name="Wang S."/>
            <person name="Wang H."/>
            <person name="Wang A."/>
            <person name="Jiang F."/>
            <person name="Liu H."/>
            <person name="Zhao H."/>
            <person name="Xu D."/>
            <person name="Zhang Y."/>
        </authorList>
    </citation>
    <scope>NUCLEOTIDE SEQUENCE [LARGE SCALE GENOMIC DNA]</scope>
    <source>
        <strain evidence="2">cv. Niubang</strain>
    </source>
</reference>
<keyword evidence="2" id="KW-1185">Reference proteome</keyword>
<sequence>MCKGTHEEEMVMVVSSHPTSSTSSISCELCNSNASLYCQADDAFLCRKCDKYVHGANFLAHRHIRCLLCTSCSRSTHRYLVGMSLVVQLPSIVFVFTERSNFHQSSNAQVNDNRCSQITPFLFF</sequence>
<gene>
    <name evidence="1" type="ORF">L6452_19309</name>
</gene>
<evidence type="ECO:0000313" key="2">
    <source>
        <dbReference type="Proteomes" id="UP001055879"/>
    </source>
</evidence>
<organism evidence="1 2">
    <name type="scientific">Arctium lappa</name>
    <name type="common">Greater burdock</name>
    <name type="synonym">Lappa major</name>
    <dbReference type="NCBI Taxonomy" id="4217"/>
    <lineage>
        <taxon>Eukaryota</taxon>
        <taxon>Viridiplantae</taxon>
        <taxon>Streptophyta</taxon>
        <taxon>Embryophyta</taxon>
        <taxon>Tracheophyta</taxon>
        <taxon>Spermatophyta</taxon>
        <taxon>Magnoliopsida</taxon>
        <taxon>eudicotyledons</taxon>
        <taxon>Gunneridae</taxon>
        <taxon>Pentapetalae</taxon>
        <taxon>asterids</taxon>
        <taxon>campanulids</taxon>
        <taxon>Asterales</taxon>
        <taxon>Asteraceae</taxon>
        <taxon>Carduoideae</taxon>
        <taxon>Cardueae</taxon>
        <taxon>Arctiinae</taxon>
        <taxon>Arctium</taxon>
    </lineage>
</organism>
<proteinExistence type="predicted"/>
<comment type="caution">
    <text evidence="1">The sequence shown here is derived from an EMBL/GenBank/DDBJ whole genome shotgun (WGS) entry which is preliminary data.</text>
</comment>
<accession>A0ACB9B8L4</accession>
<name>A0ACB9B8L4_ARCLA</name>
<protein>
    <submittedName>
        <fullName evidence="1">Uncharacterized protein</fullName>
    </submittedName>
</protein>
<dbReference type="EMBL" id="CM042052">
    <property type="protein sequence ID" value="KAI3718438.1"/>
    <property type="molecule type" value="Genomic_DNA"/>
</dbReference>
<evidence type="ECO:0000313" key="1">
    <source>
        <dbReference type="EMBL" id="KAI3718438.1"/>
    </source>
</evidence>
<reference evidence="2" key="1">
    <citation type="journal article" date="2022" name="Mol. Ecol. Resour.">
        <title>The genomes of chicory, endive, great burdock and yacon provide insights into Asteraceae palaeo-polyploidization history and plant inulin production.</title>
        <authorList>
            <person name="Fan W."/>
            <person name="Wang S."/>
            <person name="Wang H."/>
            <person name="Wang A."/>
            <person name="Jiang F."/>
            <person name="Liu H."/>
            <person name="Zhao H."/>
            <person name="Xu D."/>
            <person name="Zhang Y."/>
        </authorList>
    </citation>
    <scope>NUCLEOTIDE SEQUENCE [LARGE SCALE GENOMIC DNA]</scope>
    <source>
        <strain evidence="2">cv. Niubang</strain>
    </source>
</reference>
<dbReference type="Proteomes" id="UP001055879">
    <property type="component" value="Linkage Group LG06"/>
</dbReference>